<name>A1HQ18_9FIRM</name>
<protein>
    <recommendedName>
        <fullName evidence="4">Prepilin-type N-terminal cleavage/methylation domain-containing protein</fullName>
    </recommendedName>
</protein>
<gene>
    <name evidence="2" type="ORF">TcarDRAFT_1557</name>
</gene>
<keyword evidence="1" id="KW-0472">Membrane</keyword>
<accession>A1HQ18</accession>
<keyword evidence="3" id="KW-1185">Reference proteome</keyword>
<reference evidence="2 3" key="1">
    <citation type="submission" date="2007-01" db="EMBL/GenBank/DDBJ databases">
        <title>Annotation of the draft genome assembly of Thermosinus carboxydivorans Nor1.</title>
        <authorList>
            <consortium name="US DOE Joint Genome Institute (JGI-ORNL)"/>
            <person name="Larimer F."/>
            <person name="Land M."/>
            <person name="Hauser L."/>
        </authorList>
    </citation>
    <scope>NUCLEOTIDE SEQUENCE [LARGE SCALE GENOMIC DNA]</scope>
    <source>
        <strain evidence="2 3">Nor1</strain>
    </source>
</reference>
<dbReference type="AlphaFoldDB" id="A1HQ18"/>
<dbReference type="EMBL" id="AAWL01000006">
    <property type="protein sequence ID" value="EAX47868.1"/>
    <property type="molecule type" value="Genomic_DNA"/>
</dbReference>
<feature type="transmembrane region" description="Helical" evidence="1">
    <location>
        <begin position="36"/>
        <end position="60"/>
    </location>
</feature>
<evidence type="ECO:0000313" key="2">
    <source>
        <dbReference type="EMBL" id="EAX47868.1"/>
    </source>
</evidence>
<organism evidence="2 3">
    <name type="scientific">Thermosinus carboxydivorans Nor1</name>
    <dbReference type="NCBI Taxonomy" id="401526"/>
    <lineage>
        <taxon>Bacteria</taxon>
        <taxon>Bacillati</taxon>
        <taxon>Bacillota</taxon>
        <taxon>Negativicutes</taxon>
        <taxon>Selenomonadales</taxon>
        <taxon>Sporomusaceae</taxon>
        <taxon>Thermosinus</taxon>
    </lineage>
</organism>
<dbReference type="Proteomes" id="UP000005139">
    <property type="component" value="Unassembled WGS sequence"/>
</dbReference>
<sequence>MSKLPQSPGGFASTIQLAPNSRRLPLLRAWFNQRGFLMLEVVVAIVIITVALLAIASMFVQATRSGISAEEYATAAYVAQETLEKLKAGRKFESTEYTVKRNNRDYKVIWSKTPDTDHAYAKGKLYKASVTVEWQNNGRTNSLELHTNLLEEIPQYPGI</sequence>
<keyword evidence="1" id="KW-1133">Transmembrane helix</keyword>
<keyword evidence="1" id="KW-0812">Transmembrane</keyword>
<dbReference type="RefSeq" id="WP_007289128.1">
    <property type="nucleotide sequence ID" value="NZ_AAWL01000006.1"/>
</dbReference>
<dbReference type="OrthoDB" id="9830358at2"/>
<reference evidence="2 3" key="2">
    <citation type="submission" date="2007-01" db="EMBL/GenBank/DDBJ databases">
        <title>Sequencing of the draft genome and assembly of Thermosinus carboxydivorans Nor1.</title>
        <authorList>
            <consortium name="US DOE Joint Genome Institute (JGI-PGF)"/>
            <person name="Copeland A."/>
            <person name="Lucas S."/>
            <person name="Lapidus A."/>
            <person name="Barry K."/>
            <person name="Glavina del Rio T."/>
            <person name="Dalin E."/>
            <person name="Tice H."/>
            <person name="Bruce D."/>
            <person name="Pitluck S."/>
            <person name="Richardson P."/>
        </authorList>
    </citation>
    <scope>NUCLEOTIDE SEQUENCE [LARGE SCALE GENOMIC DNA]</scope>
    <source>
        <strain evidence="2 3">Nor1</strain>
    </source>
</reference>
<evidence type="ECO:0000313" key="3">
    <source>
        <dbReference type="Proteomes" id="UP000005139"/>
    </source>
</evidence>
<evidence type="ECO:0000256" key="1">
    <source>
        <dbReference type="SAM" id="Phobius"/>
    </source>
</evidence>
<comment type="caution">
    <text evidence="2">The sequence shown here is derived from an EMBL/GenBank/DDBJ whole genome shotgun (WGS) entry which is preliminary data.</text>
</comment>
<proteinExistence type="predicted"/>
<evidence type="ECO:0008006" key="4">
    <source>
        <dbReference type="Google" id="ProtNLM"/>
    </source>
</evidence>